<comment type="caution">
    <text evidence="5">The sequence shown here is derived from an EMBL/GenBank/DDBJ whole genome shotgun (WGS) entry which is preliminary data.</text>
</comment>
<accession>A0ABC9GQ41</accession>
<feature type="region of interest" description="Disordered" evidence="3">
    <location>
        <begin position="1"/>
        <end position="20"/>
    </location>
</feature>
<evidence type="ECO:0000313" key="5">
    <source>
        <dbReference type="EMBL" id="CAM0144464.1"/>
    </source>
</evidence>
<evidence type="ECO:0000313" key="6">
    <source>
        <dbReference type="Proteomes" id="UP001497457"/>
    </source>
</evidence>
<evidence type="ECO:0000256" key="2">
    <source>
        <dbReference type="ARBA" id="ARBA00023122"/>
    </source>
</evidence>
<dbReference type="PANTHER" id="PTHR13780:SF57">
    <property type="entry name" value="OS08G0529200 PROTEIN"/>
    <property type="match status" value="1"/>
</dbReference>
<name>A0ABC9GQ41_9POAL</name>
<keyword evidence="1" id="KW-0677">Repeat</keyword>
<dbReference type="AlphaFoldDB" id="A0ABC9GQ41"/>
<evidence type="ECO:0000259" key="4">
    <source>
        <dbReference type="Pfam" id="PF00571"/>
    </source>
</evidence>
<feature type="region of interest" description="Disordered" evidence="3">
    <location>
        <begin position="356"/>
        <end position="377"/>
    </location>
</feature>
<keyword evidence="6" id="KW-1185">Reference proteome</keyword>
<gene>
    <name evidence="5" type="ORF">URODEC1_LOCUS71842</name>
</gene>
<dbReference type="Pfam" id="PF00571">
    <property type="entry name" value="CBS"/>
    <property type="match status" value="1"/>
</dbReference>
<dbReference type="InterPro" id="IPR046342">
    <property type="entry name" value="CBS_dom_sf"/>
</dbReference>
<dbReference type="InterPro" id="IPR050511">
    <property type="entry name" value="AMPK_gamma/SDS23_families"/>
</dbReference>
<reference evidence="5 6" key="1">
    <citation type="submission" date="2024-10" db="EMBL/GenBank/DDBJ databases">
        <authorList>
            <person name="Ryan C."/>
        </authorList>
    </citation>
    <scope>NUCLEOTIDE SEQUENCE [LARGE SCALE GENOMIC DNA]</scope>
</reference>
<sequence length="459" mass="47715">MSASVRHRDTADSKNGHGCTGARLDLVEHEAPPPPNQPEASVSVASRHAWPHTTHRAGEKAHIVFLRASAADLTAGKPPLRGVPASAPLSAAAAAIPASQEADVAVWRDGASPLAPAAATVIGLLSSFDVVAFLASHVGGPDAALRTPAGDVVAHEPALVREVEPHTRLIEIVELMKQGARRVLVRKNITEPCTVDKKPFAPFYKAVLKITGTPRAAASAAKPTTAAFHRSSPPATTFGCDRYCCLTREDIVRFLINCLGALAPTPLQSISSLGAVNRGYAHVEASSPAIEASWDVPAEPRAVAVVLTNRDGSRRVLADVSAHRLWRRDYVAAADAMASLSSLSFAAGVNAAHGMMPPDDDGGGGEAEAADAAAAAPPSRDGFEASLVGQMMMASHGGNAALRCRSTTSLAAVMAQMLSYRTTHIWVTDGEEDDVLVGVVGYLEILNAVTRGVVAPPAV</sequence>
<dbReference type="SUPFAM" id="SSF54631">
    <property type="entry name" value="CBS-domain pair"/>
    <property type="match status" value="1"/>
</dbReference>
<dbReference type="EMBL" id="CAXIPR030000003">
    <property type="protein sequence ID" value="CAM0144464.1"/>
    <property type="molecule type" value="Genomic_DNA"/>
</dbReference>
<organism evidence="5 6">
    <name type="scientific">Urochloa decumbens</name>
    <dbReference type="NCBI Taxonomy" id="240449"/>
    <lineage>
        <taxon>Eukaryota</taxon>
        <taxon>Viridiplantae</taxon>
        <taxon>Streptophyta</taxon>
        <taxon>Embryophyta</taxon>
        <taxon>Tracheophyta</taxon>
        <taxon>Spermatophyta</taxon>
        <taxon>Magnoliopsida</taxon>
        <taxon>Liliopsida</taxon>
        <taxon>Poales</taxon>
        <taxon>Poaceae</taxon>
        <taxon>PACMAD clade</taxon>
        <taxon>Panicoideae</taxon>
        <taxon>Panicodae</taxon>
        <taxon>Paniceae</taxon>
        <taxon>Melinidinae</taxon>
        <taxon>Urochloa</taxon>
    </lineage>
</organism>
<feature type="domain" description="CBS" evidence="4">
    <location>
        <begin position="404"/>
        <end position="449"/>
    </location>
</feature>
<dbReference type="Proteomes" id="UP001497457">
    <property type="component" value="Unassembled WGS sequence"/>
</dbReference>
<dbReference type="InterPro" id="IPR000644">
    <property type="entry name" value="CBS_dom"/>
</dbReference>
<proteinExistence type="predicted"/>
<feature type="compositionally biased region" description="Basic and acidic residues" evidence="3">
    <location>
        <begin position="1"/>
        <end position="15"/>
    </location>
</feature>
<keyword evidence="2" id="KW-0129">CBS domain</keyword>
<evidence type="ECO:0000256" key="3">
    <source>
        <dbReference type="SAM" id="MobiDB-lite"/>
    </source>
</evidence>
<dbReference type="PANTHER" id="PTHR13780">
    <property type="entry name" value="AMP-ACTIVATED PROTEIN KINASE, GAMMA REGULATORY SUBUNIT"/>
    <property type="match status" value="1"/>
</dbReference>
<evidence type="ECO:0000256" key="1">
    <source>
        <dbReference type="ARBA" id="ARBA00022737"/>
    </source>
</evidence>
<protein>
    <recommendedName>
        <fullName evidence="4">CBS domain-containing protein</fullName>
    </recommendedName>
</protein>